<dbReference type="GO" id="GO:0005783">
    <property type="term" value="C:endoplasmic reticulum"/>
    <property type="evidence" value="ECO:0007669"/>
    <property type="project" value="TreeGrafter"/>
</dbReference>
<dbReference type="GO" id="GO:0046872">
    <property type="term" value="F:metal ion binding"/>
    <property type="evidence" value="ECO:0007669"/>
    <property type="project" value="UniProtKB-KW"/>
</dbReference>
<evidence type="ECO:0000256" key="4">
    <source>
        <dbReference type="SAM" id="SignalP"/>
    </source>
</evidence>
<dbReference type="InterPro" id="IPR045054">
    <property type="entry name" value="P4HA-like"/>
</dbReference>
<dbReference type="EMBL" id="GGMS01009992">
    <property type="protein sequence ID" value="MBY79195.1"/>
    <property type="molecule type" value="Transcribed_RNA"/>
</dbReference>
<dbReference type="OrthoDB" id="420380at2759"/>
<dbReference type="AlphaFoldDB" id="A0A2S2QN67"/>
<evidence type="ECO:0000256" key="2">
    <source>
        <dbReference type="ARBA" id="ARBA00022896"/>
    </source>
</evidence>
<sequence length="471" mass="55964">MIKYLVFVFLLLVFVVGRKWHTSQRSFNQLYDLQNEHFEVFYDYLDLETKRLEELKINIITIKKWYGQKITTENVHNHISIVKRMTFLHHHLKIDELLNNKQSIEVLNKIDEHKDFIRDYIYIIFQSLRRLQRFYGVIASDMAANRSYDDIIFGDPFNACECFVMAEYCMKLYDMYGVIDWAVEAYKKWQAEGRPECIDTEMLYRYIVTSSAFTGFNFQKVLSSKEPYIKHIEKFEQHFSLMKNDLVDMHERRAYDVLDEYNRARGIELFYGFEFINICKSDISLRTLTKGSKCRYQTKNSHYRLLIPFEEEDINSDPSIKIYHNFLFEEEISKIKTKAMERMIETEKNTSSGSVNNEFYRLGRISWLSNEYAENNLSALNTRIELLTEFTVDTAESYQYNKEYGNRLITVILYLSDLEKDGCTMFPMLKVIAPVEKGTALVWQNLHKSNGTGHHTAQLKGNKWNKCFIII</sequence>
<gene>
    <name evidence="5" type="primary">P4HA2</name>
    <name evidence="5" type="ORF">g.14450</name>
</gene>
<dbReference type="PANTHER" id="PTHR10869">
    <property type="entry name" value="PROLYL 4-HYDROXYLASE ALPHA SUBUNIT"/>
    <property type="match status" value="1"/>
</dbReference>
<accession>A0A2S2QN67</accession>
<evidence type="ECO:0000256" key="3">
    <source>
        <dbReference type="ARBA" id="ARBA00023004"/>
    </source>
</evidence>
<dbReference type="GO" id="GO:0004656">
    <property type="term" value="F:procollagen-proline 4-dioxygenase activity"/>
    <property type="evidence" value="ECO:0007669"/>
    <property type="project" value="TreeGrafter"/>
</dbReference>
<keyword evidence="1" id="KW-0479">Metal-binding</keyword>
<proteinExistence type="predicted"/>
<dbReference type="PANTHER" id="PTHR10869:SF216">
    <property type="entry name" value="PROCOLLAGEN-PROLINE 4-DIOXYGENASE"/>
    <property type="match status" value="1"/>
</dbReference>
<keyword evidence="3" id="KW-0408">Iron</keyword>
<dbReference type="Gene3D" id="1.25.40.10">
    <property type="entry name" value="Tetratricopeptide repeat domain"/>
    <property type="match status" value="1"/>
</dbReference>
<feature type="chain" id="PRO_5015459288" evidence="4">
    <location>
        <begin position="18"/>
        <end position="471"/>
    </location>
</feature>
<name>A0A2S2QN67_9HEMI</name>
<reference evidence="5" key="1">
    <citation type="submission" date="2018-04" db="EMBL/GenBank/DDBJ databases">
        <title>Transcriptome assembly of Sipha flava.</title>
        <authorList>
            <person name="Scully E.D."/>
            <person name="Geib S.M."/>
            <person name="Palmer N.A."/>
            <person name="Koch K."/>
            <person name="Bradshaw J."/>
            <person name="Heng-Moss T."/>
            <person name="Sarath G."/>
        </authorList>
    </citation>
    <scope>NUCLEOTIDE SEQUENCE</scope>
</reference>
<dbReference type="InterPro" id="IPR011990">
    <property type="entry name" value="TPR-like_helical_dom_sf"/>
</dbReference>
<evidence type="ECO:0000313" key="5">
    <source>
        <dbReference type="EMBL" id="MBY79195.1"/>
    </source>
</evidence>
<keyword evidence="4" id="KW-0732">Signal</keyword>
<protein>
    <submittedName>
        <fullName evidence="5">Prolyl 4-hydroxylase subunit alpha-2</fullName>
    </submittedName>
</protein>
<dbReference type="Gene3D" id="2.60.120.620">
    <property type="entry name" value="q2cbj1_9rhob like domain"/>
    <property type="match status" value="2"/>
</dbReference>
<keyword evidence="2" id="KW-0847">Vitamin C</keyword>
<organism evidence="5">
    <name type="scientific">Sipha flava</name>
    <name type="common">yellow sugarcane aphid</name>
    <dbReference type="NCBI Taxonomy" id="143950"/>
    <lineage>
        <taxon>Eukaryota</taxon>
        <taxon>Metazoa</taxon>
        <taxon>Ecdysozoa</taxon>
        <taxon>Arthropoda</taxon>
        <taxon>Hexapoda</taxon>
        <taxon>Insecta</taxon>
        <taxon>Pterygota</taxon>
        <taxon>Neoptera</taxon>
        <taxon>Paraneoptera</taxon>
        <taxon>Hemiptera</taxon>
        <taxon>Sternorrhyncha</taxon>
        <taxon>Aphidomorpha</taxon>
        <taxon>Aphidoidea</taxon>
        <taxon>Aphididae</taxon>
        <taxon>Sipha</taxon>
    </lineage>
</organism>
<evidence type="ECO:0000256" key="1">
    <source>
        <dbReference type="ARBA" id="ARBA00022723"/>
    </source>
</evidence>
<feature type="signal peptide" evidence="4">
    <location>
        <begin position="1"/>
        <end position="17"/>
    </location>
</feature>
<dbReference type="GO" id="GO:0031418">
    <property type="term" value="F:L-ascorbic acid binding"/>
    <property type="evidence" value="ECO:0007669"/>
    <property type="project" value="UniProtKB-KW"/>
</dbReference>